<organism evidence="2 3">
    <name type="scientific">Tilletia horrida</name>
    <dbReference type="NCBI Taxonomy" id="155126"/>
    <lineage>
        <taxon>Eukaryota</taxon>
        <taxon>Fungi</taxon>
        <taxon>Dikarya</taxon>
        <taxon>Basidiomycota</taxon>
        <taxon>Ustilaginomycotina</taxon>
        <taxon>Exobasidiomycetes</taxon>
        <taxon>Tilletiales</taxon>
        <taxon>Tilletiaceae</taxon>
        <taxon>Tilletia</taxon>
    </lineage>
</organism>
<feature type="region of interest" description="Disordered" evidence="1">
    <location>
        <begin position="1"/>
        <end position="31"/>
    </location>
</feature>
<feature type="region of interest" description="Disordered" evidence="1">
    <location>
        <begin position="338"/>
        <end position="422"/>
    </location>
</feature>
<keyword evidence="3" id="KW-1185">Reference proteome</keyword>
<evidence type="ECO:0000256" key="1">
    <source>
        <dbReference type="SAM" id="MobiDB-lite"/>
    </source>
</evidence>
<feature type="compositionally biased region" description="Polar residues" evidence="1">
    <location>
        <begin position="224"/>
        <end position="233"/>
    </location>
</feature>
<dbReference type="EMBL" id="JAPDMZ010000609">
    <property type="protein sequence ID" value="KAK0542149.1"/>
    <property type="molecule type" value="Genomic_DNA"/>
</dbReference>
<feature type="compositionally biased region" description="Polar residues" evidence="1">
    <location>
        <begin position="344"/>
        <end position="353"/>
    </location>
</feature>
<feature type="compositionally biased region" description="Low complexity" evidence="1">
    <location>
        <begin position="128"/>
        <end position="137"/>
    </location>
</feature>
<reference evidence="2" key="1">
    <citation type="journal article" date="2023" name="PhytoFront">
        <title>Draft Genome Resources of Seven Strains of Tilletia horrida, Causal Agent of Kernel Smut of Rice.</title>
        <authorList>
            <person name="Khanal S."/>
            <person name="Antony Babu S."/>
            <person name="Zhou X.G."/>
        </authorList>
    </citation>
    <scope>NUCLEOTIDE SEQUENCE</scope>
    <source>
        <strain evidence="2">TX6</strain>
    </source>
</reference>
<feature type="compositionally biased region" description="Polar residues" evidence="1">
    <location>
        <begin position="186"/>
        <end position="196"/>
    </location>
</feature>
<dbReference type="Proteomes" id="UP001176517">
    <property type="component" value="Unassembled WGS sequence"/>
</dbReference>
<feature type="region of interest" description="Disordered" evidence="1">
    <location>
        <begin position="128"/>
        <end position="244"/>
    </location>
</feature>
<comment type="caution">
    <text evidence="2">The sequence shown here is derived from an EMBL/GenBank/DDBJ whole genome shotgun (WGS) entry which is preliminary data.</text>
</comment>
<proteinExistence type="predicted"/>
<dbReference type="AlphaFoldDB" id="A0AAN6GMX2"/>
<feature type="compositionally biased region" description="Basic and acidic residues" evidence="1">
    <location>
        <begin position="364"/>
        <end position="380"/>
    </location>
</feature>
<accession>A0AAN6GMX2</accession>
<feature type="compositionally biased region" description="Polar residues" evidence="1">
    <location>
        <begin position="1"/>
        <end position="24"/>
    </location>
</feature>
<gene>
    <name evidence="2" type="ORF">OC846_006828</name>
</gene>
<sequence>MSQPSQASSSDTASHPNETTTQTAPKYPNLQKVDKVLLFPSPREWRIPGVYWPEEEELPQPAPYVEEPRLPRVRPPSDNYEEQLNWYRNNPNGIYHEDIDSGGLIPHAGAHTPPPEYFEERARISAAHAANAAANRRLISPTSPQDLAGEPTTPPPIHESAPTRAYPARDGDITADAGEISPTPPQSLRSFPTTSPLIHRPVPTRAYRARGSDYNGAAEAVHPAQSSEPSAPTETAYPAQSFDHSVATEAAYPTQSFHHNVATETAYPAQTSEFSAPTEAAYSAGSNELSTASEVAYPAQSFNHNIASEKAYAAQSFDHNVATETAYPAQTSEFSAPTEAAYSAESNELSASTEAPPVAALSSRRFEKSRVIDRPEEARTAEAPVAQPLASSSCVSDIASDPTWPSNPPRTDCLGESLQVPG</sequence>
<evidence type="ECO:0000313" key="2">
    <source>
        <dbReference type="EMBL" id="KAK0542149.1"/>
    </source>
</evidence>
<protein>
    <submittedName>
        <fullName evidence="2">Uncharacterized protein</fullName>
    </submittedName>
</protein>
<name>A0AAN6GMX2_9BASI</name>
<evidence type="ECO:0000313" key="3">
    <source>
        <dbReference type="Proteomes" id="UP001176517"/>
    </source>
</evidence>